<dbReference type="AlphaFoldDB" id="M6W119"/>
<reference evidence="1 2" key="1">
    <citation type="submission" date="2013-01" db="EMBL/GenBank/DDBJ databases">
        <authorList>
            <person name="Harkins D.M."/>
            <person name="Durkin A.S."/>
            <person name="Brinkac L.M."/>
            <person name="Haft D.H."/>
            <person name="Selengut J.D."/>
            <person name="Sanka R."/>
            <person name="DePew J."/>
            <person name="Purushe J."/>
            <person name="Picardeau M."/>
            <person name="Werts C."/>
            <person name="Goarant C."/>
            <person name="Vinetz J.M."/>
            <person name="Sutton G.G."/>
            <person name="Nierman W.C."/>
            <person name="Fouts D.E."/>
        </authorList>
    </citation>
    <scope>NUCLEOTIDE SEQUENCE [LARGE SCALE GENOMIC DNA]</scope>
    <source>
        <strain evidence="1 2">200901868</strain>
    </source>
</reference>
<name>M6W119_LEPBO</name>
<gene>
    <name evidence="1" type="ORF">LEP1GSC133_4729</name>
</gene>
<protein>
    <submittedName>
        <fullName evidence="1">Uncharacterized protein</fullName>
    </submittedName>
</protein>
<dbReference type="STRING" id="1192866.LEP1GSC133_4729"/>
<accession>M6W119</accession>
<dbReference type="Proteomes" id="UP000012159">
    <property type="component" value="Unassembled WGS sequence"/>
</dbReference>
<organism evidence="1 2">
    <name type="scientific">Leptospira borgpetersenii serovar Pomona str. 200901868</name>
    <dbReference type="NCBI Taxonomy" id="1192866"/>
    <lineage>
        <taxon>Bacteria</taxon>
        <taxon>Pseudomonadati</taxon>
        <taxon>Spirochaetota</taxon>
        <taxon>Spirochaetia</taxon>
        <taxon>Leptospirales</taxon>
        <taxon>Leptospiraceae</taxon>
        <taxon>Leptospira</taxon>
    </lineage>
</organism>
<dbReference type="EMBL" id="AKWF02000052">
    <property type="protein sequence ID" value="EMO63442.1"/>
    <property type="molecule type" value="Genomic_DNA"/>
</dbReference>
<proteinExistence type="predicted"/>
<evidence type="ECO:0000313" key="2">
    <source>
        <dbReference type="Proteomes" id="UP000012159"/>
    </source>
</evidence>
<sequence length="38" mass="4668">MIRSLEKFGEKLDLQKVPYKIYHGRLSPEQRKKFKDNF</sequence>
<comment type="caution">
    <text evidence="1">The sequence shown here is derived from an EMBL/GenBank/DDBJ whole genome shotgun (WGS) entry which is preliminary data.</text>
</comment>
<evidence type="ECO:0000313" key="1">
    <source>
        <dbReference type="EMBL" id="EMO63442.1"/>
    </source>
</evidence>